<reference evidence="1 2" key="1">
    <citation type="submission" date="2013-07" db="EMBL/GenBank/DDBJ databases">
        <title>The Genome Sequence of Cryptococcus heveanensis BCC8398.</title>
        <authorList>
            <consortium name="The Broad Institute Genome Sequencing Platform"/>
            <person name="Cuomo C."/>
            <person name="Litvintseva A."/>
            <person name="Chen Y."/>
            <person name="Heitman J."/>
            <person name="Sun S."/>
            <person name="Springer D."/>
            <person name="Dromer F."/>
            <person name="Young S.K."/>
            <person name="Zeng Q."/>
            <person name="Gargeya S."/>
            <person name="Fitzgerald M."/>
            <person name="Abouelleil A."/>
            <person name="Alvarado L."/>
            <person name="Berlin A.M."/>
            <person name="Chapman S.B."/>
            <person name="Dewar J."/>
            <person name="Goldberg J."/>
            <person name="Griggs A."/>
            <person name="Gujja S."/>
            <person name="Hansen M."/>
            <person name="Howarth C."/>
            <person name="Imamovic A."/>
            <person name="Larimer J."/>
            <person name="McCowan C."/>
            <person name="Murphy C."/>
            <person name="Pearson M."/>
            <person name="Priest M."/>
            <person name="Roberts A."/>
            <person name="Saif S."/>
            <person name="Shea T."/>
            <person name="Sykes S."/>
            <person name="Wortman J."/>
            <person name="Nusbaum C."/>
            <person name="Birren B."/>
        </authorList>
    </citation>
    <scope>NUCLEOTIDE SEQUENCE [LARGE SCALE GENOMIC DNA]</scope>
    <source>
        <strain evidence="1 2">BCC8398</strain>
    </source>
</reference>
<dbReference type="Proteomes" id="UP000092666">
    <property type="component" value="Unassembled WGS sequence"/>
</dbReference>
<name>A0A1B9H1Q2_9TREE</name>
<evidence type="ECO:0000313" key="1">
    <source>
        <dbReference type="EMBL" id="OCF37208.1"/>
    </source>
</evidence>
<accession>A0A1B9H1Q2</accession>
<organism evidence="1 2">
    <name type="scientific">Kwoniella heveanensis BCC8398</name>
    <dbReference type="NCBI Taxonomy" id="1296120"/>
    <lineage>
        <taxon>Eukaryota</taxon>
        <taxon>Fungi</taxon>
        <taxon>Dikarya</taxon>
        <taxon>Basidiomycota</taxon>
        <taxon>Agaricomycotina</taxon>
        <taxon>Tremellomycetes</taxon>
        <taxon>Tremellales</taxon>
        <taxon>Cryptococcaceae</taxon>
        <taxon>Kwoniella</taxon>
    </lineage>
</organism>
<evidence type="ECO:0000313" key="2">
    <source>
        <dbReference type="Proteomes" id="UP000092666"/>
    </source>
</evidence>
<dbReference type="AlphaFoldDB" id="A0A1B9H1Q2"/>
<keyword evidence="2" id="KW-1185">Reference proteome</keyword>
<dbReference type="OrthoDB" id="2558237at2759"/>
<protein>
    <recommendedName>
        <fullName evidence="3">Ubiquitin-like domain-containing protein</fullName>
    </recommendedName>
</protein>
<proteinExistence type="predicted"/>
<sequence length="107" mass="12199">MSGCSNGIPIVEEVRLTIIELRPPSCPSGPHQPPSKGGHRWEGCISAFSQLINIFERWVEEQHPGDSVVWYQFRLNDPRGKILTGDETCRQLDIHSGTRIYAELHYR</sequence>
<dbReference type="EMBL" id="KI669493">
    <property type="protein sequence ID" value="OCF37208.1"/>
    <property type="molecule type" value="Genomic_DNA"/>
</dbReference>
<gene>
    <name evidence="1" type="ORF">I316_01115</name>
</gene>
<reference evidence="2" key="2">
    <citation type="submission" date="2013-12" db="EMBL/GenBank/DDBJ databases">
        <title>Evolution of pathogenesis and genome organization in the Tremellales.</title>
        <authorList>
            <person name="Cuomo C."/>
            <person name="Litvintseva A."/>
            <person name="Heitman J."/>
            <person name="Chen Y."/>
            <person name="Sun S."/>
            <person name="Springer D."/>
            <person name="Dromer F."/>
            <person name="Young S."/>
            <person name="Zeng Q."/>
            <person name="Chapman S."/>
            <person name="Gujja S."/>
            <person name="Saif S."/>
            <person name="Birren B."/>
        </authorList>
    </citation>
    <scope>NUCLEOTIDE SEQUENCE [LARGE SCALE GENOMIC DNA]</scope>
    <source>
        <strain evidence="2">BCC8398</strain>
    </source>
</reference>
<evidence type="ECO:0008006" key="3">
    <source>
        <dbReference type="Google" id="ProtNLM"/>
    </source>
</evidence>